<feature type="domain" description="Luciferase-like" evidence="3">
    <location>
        <begin position="1"/>
        <end position="312"/>
    </location>
</feature>
<dbReference type="InterPro" id="IPR011251">
    <property type="entry name" value="Luciferase-like_dom"/>
</dbReference>
<keyword evidence="2" id="KW-0503">Monooxygenase</keyword>
<organism evidence="4">
    <name type="scientific">marine metagenome</name>
    <dbReference type="NCBI Taxonomy" id="408172"/>
    <lineage>
        <taxon>unclassified sequences</taxon>
        <taxon>metagenomes</taxon>
        <taxon>ecological metagenomes</taxon>
    </lineage>
</organism>
<evidence type="ECO:0000256" key="1">
    <source>
        <dbReference type="ARBA" id="ARBA00023002"/>
    </source>
</evidence>
<gene>
    <name evidence="4" type="ORF">METZ01_LOCUS15313</name>
</gene>
<proteinExistence type="predicted"/>
<evidence type="ECO:0000259" key="3">
    <source>
        <dbReference type="Pfam" id="PF00296"/>
    </source>
</evidence>
<reference evidence="4" key="1">
    <citation type="submission" date="2018-05" db="EMBL/GenBank/DDBJ databases">
        <authorList>
            <person name="Lanie J.A."/>
            <person name="Ng W.-L."/>
            <person name="Kazmierczak K.M."/>
            <person name="Andrzejewski T.M."/>
            <person name="Davidsen T.M."/>
            <person name="Wayne K.J."/>
            <person name="Tettelin H."/>
            <person name="Glass J.I."/>
            <person name="Rusch D."/>
            <person name="Podicherti R."/>
            <person name="Tsui H.-C.T."/>
            <person name="Winkler M.E."/>
        </authorList>
    </citation>
    <scope>NUCLEOTIDE SEQUENCE</scope>
</reference>
<dbReference type="PANTHER" id="PTHR30137">
    <property type="entry name" value="LUCIFERASE-LIKE MONOOXYGENASE"/>
    <property type="match status" value="1"/>
</dbReference>
<dbReference type="GO" id="GO:0004497">
    <property type="term" value="F:monooxygenase activity"/>
    <property type="evidence" value="ECO:0007669"/>
    <property type="project" value="UniProtKB-KW"/>
</dbReference>
<sequence length="357" mass="40323">MHVGTSTFFQSFGKAMTDLEVYQNELRIADLCEPLGYDSIWGVEHHFTDYTMCPDVLQFLSYMAGRTNRVQLGSMVVVLPWHNPLRIAEQFSVLDHLSGGRAVIGVGRGLGRVEFDGFMVDMAESRTRFAEGTKLLVDALEDGVAEFDGELIKQPKVDIRPRPYKSFKGRTYAAAVSPESSLVLAQLGLGMLIIPQKPWSEVANELKAYREIFQEVNGAPAPPPIVVGFTFCHEDEATAREMASEFVGNYWDSIMDHYEFRSDHLKTTTGYEYYGKFTEKIEQYGNQDVKDFFLDLQVWGTPEQCFEKIMSTRARIGNESFLAAFSFGGMPYAEVEKSMRLFAEKVMPRLKQVLAAV</sequence>
<evidence type="ECO:0000313" key="4">
    <source>
        <dbReference type="EMBL" id="SUZ62459.1"/>
    </source>
</evidence>
<protein>
    <recommendedName>
        <fullName evidence="3">Luciferase-like domain-containing protein</fullName>
    </recommendedName>
</protein>
<dbReference type="EMBL" id="UINC01000871">
    <property type="protein sequence ID" value="SUZ62459.1"/>
    <property type="molecule type" value="Genomic_DNA"/>
</dbReference>
<dbReference type="PANTHER" id="PTHR30137:SF8">
    <property type="entry name" value="BLR5498 PROTEIN"/>
    <property type="match status" value="1"/>
</dbReference>
<dbReference type="GO" id="GO:0016705">
    <property type="term" value="F:oxidoreductase activity, acting on paired donors, with incorporation or reduction of molecular oxygen"/>
    <property type="evidence" value="ECO:0007669"/>
    <property type="project" value="InterPro"/>
</dbReference>
<dbReference type="AlphaFoldDB" id="A0A381P884"/>
<dbReference type="InterPro" id="IPR050766">
    <property type="entry name" value="Bact_Lucif_Oxidored"/>
</dbReference>
<dbReference type="InterPro" id="IPR036661">
    <property type="entry name" value="Luciferase-like_sf"/>
</dbReference>
<keyword evidence="1" id="KW-0560">Oxidoreductase</keyword>
<dbReference type="Gene3D" id="3.20.20.30">
    <property type="entry name" value="Luciferase-like domain"/>
    <property type="match status" value="1"/>
</dbReference>
<dbReference type="Pfam" id="PF00296">
    <property type="entry name" value="Bac_luciferase"/>
    <property type="match status" value="1"/>
</dbReference>
<dbReference type="SUPFAM" id="SSF51679">
    <property type="entry name" value="Bacterial luciferase-like"/>
    <property type="match status" value="1"/>
</dbReference>
<accession>A0A381P884</accession>
<dbReference type="GO" id="GO:0005829">
    <property type="term" value="C:cytosol"/>
    <property type="evidence" value="ECO:0007669"/>
    <property type="project" value="TreeGrafter"/>
</dbReference>
<evidence type="ECO:0000256" key="2">
    <source>
        <dbReference type="ARBA" id="ARBA00023033"/>
    </source>
</evidence>
<name>A0A381P884_9ZZZZ</name>